<evidence type="ECO:0000313" key="2">
    <source>
        <dbReference type="EMBL" id="OGZ63169.1"/>
    </source>
</evidence>
<comment type="caution">
    <text evidence="2">The sequence shown here is derived from an EMBL/GenBank/DDBJ whole genome shotgun (WGS) entry which is preliminary data.</text>
</comment>
<feature type="domain" description="Transcriptional repressor PaaX-like central Cas2-like" evidence="1">
    <location>
        <begin position="103"/>
        <end position="171"/>
    </location>
</feature>
<dbReference type="Gene3D" id="3.30.70.2650">
    <property type="match status" value="1"/>
</dbReference>
<evidence type="ECO:0000313" key="3">
    <source>
        <dbReference type="Proteomes" id="UP000178991"/>
    </source>
</evidence>
<dbReference type="PANTHER" id="PTHR30319">
    <property type="entry name" value="PHENYLACETIC ACID REGULATOR-RELATED TRANSCRIPTIONAL REPRESSOR"/>
    <property type="match status" value="1"/>
</dbReference>
<name>A0A1G2HL83_9BACT</name>
<evidence type="ECO:0000259" key="1">
    <source>
        <dbReference type="Pfam" id="PF20803"/>
    </source>
</evidence>
<dbReference type="PANTHER" id="PTHR30319:SF1">
    <property type="entry name" value="TRANSCRIPTIONAL REPRESSOR PAAX"/>
    <property type="match status" value="1"/>
</dbReference>
<sequence length="175" mass="20905">MKLPITDQFLWDLYVMMDKTGDILRFITKPPTMANYLPGPKNPIFDKYRKNKNRDTFSKFIYRLKSNNYIKVKNLEGKQAIILTKEGLNKALKASFIMEGKKKRKDGKWIMLIFDVPEKYRKSRDLLRSILRNLGYKLFQQSVWVTPYDVSEKTEKLLQMYSLDKYVKIFLIEEI</sequence>
<organism evidence="2 3">
    <name type="scientific">Candidatus Staskawiczbacteria bacterium RIFCSPHIGHO2_01_FULL_34_27</name>
    <dbReference type="NCBI Taxonomy" id="1802199"/>
    <lineage>
        <taxon>Bacteria</taxon>
        <taxon>Candidatus Staskawicziibacteriota</taxon>
    </lineage>
</organism>
<gene>
    <name evidence="2" type="ORF">A2639_03155</name>
</gene>
<dbReference type="Pfam" id="PF20803">
    <property type="entry name" value="PaaX_M"/>
    <property type="match status" value="1"/>
</dbReference>
<dbReference type="InterPro" id="IPR048846">
    <property type="entry name" value="PaaX-like_central"/>
</dbReference>
<protein>
    <recommendedName>
        <fullName evidence="1">Transcriptional repressor PaaX-like central Cas2-like domain-containing protein</fullName>
    </recommendedName>
</protein>
<dbReference type="Proteomes" id="UP000178991">
    <property type="component" value="Unassembled WGS sequence"/>
</dbReference>
<dbReference type="GO" id="GO:0006351">
    <property type="term" value="P:DNA-templated transcription"/>
    <property type="evidence" value="ECO:0007669"/>
    <property type="project" value="TreeGrafter"/>
</dbReference>
<reference evidence="2 3" key="1">
    <citation type="journal article" date="2016" name="Nat. Commun.">
        <title>Thousands of microbial genomes shed light on interconnected biogeochemical processes in an aquifer system.</title>
        <authorList>
            <person name="Anantharaman K."/>
            <person name="Brown C.T."/>
            <person name="Hug L.A."/>
            <person name="Sharon I."/>
            <person name="Castelle C.J."/>
            <person name="Probst A.J."/>
            <person name="Thomas B.C."/>
            <person name="Singh A."/>
            <person name="Wilkins M.J."/>
            <person name="Karaoz U."/>
            <person name="Brodie E.L."/>
            <person name="Williams K.H."/>
            <person name="Hubbard S.S."/>
            <person name="Banfield J.F."/>
        </authorList>
    </citation>
    <scope>NUCLEOTIDE SEQUENCE [LARGE SCALE GENOMIC DNA]</scope>
</reference>
<dbReference type="AlphaFoldDB" id="A0A1G2HL83"/>
<accession>A0A1G2HL83</accession>
<proteinExistence type="predicted"/>
<dbReference type="EMBL" id="MHOL01000005">
    <property type="protein sequence ID" value="OGZ63169.1"/>
    <property type="molecule type" value="Genomic_DNA"/>
</dbReference>